<accession>A0A9J7IVB8</accession>
<gene>
    <name evidence="10" type="primary">LOC111356311</name>
</gene>
<dbReference type="InterPro" id="IPR001356">
    <property type="entry name" value="HD"/>
</dbReference>
<protein>
    <submittedName>
        <fullName evidence="10">Ventral anterior homeobox 1-like</fullName>
    </submittedName>
</protein>
<dbReference type="InterPro" id="IPR009057">
    <property type="entry name" value="Homeodomain-like_sf"/>
</dbReference>
<feature type="DNA-binding region" description="Homeobox" evidence="5">
    <location>
        <begin position="75"/>
        <end position="134"/>
    </location>
</feature>
<dbReference type="KEGG" id="sliu:111356311"/>
<comment type="subcellular location">
    <subcellularLocation>
        <location evidence="1 5 6">Nucleus</location>
    </subcellularLocation>
</comment>
<dbReference type="PANTHER" id="PTHR45664:SF12">
    <property type="entry name" value="PANCREAS_DUODENUM HOMEOBOX PROTEIN 1"/>
    <property type="match status" value="1"/>
</dbReference>
<evidence type="ECO:0000256" key="6">
    <source>
        <dbReference type="RuleBase" id="RU000682"/>
    </source>
</evidence>
<dbReference type="PROSITE" id="PS00027">
    <property type="entry name" value="HOMEOBOX_1"/>
    <property type="match status" value="1"/>
</dbReference>
<keyword evidence="2 5" id="KW-0238">DNA-binding</keyword>
<dbReference type="Proteomes" id="UP000301870">
    <property type="component" value="Chromosome 22"/>
</dbReference>
<dbReference type="AlphaFoldDB" id="A0A9J7IVB8"/>
<keyword evidence="9" id="KW-1185">Reference proteome</keyword>
<dbReference type="Pfam" id="PF00046">
    <property type="entry name" value="Homeodomain"/>
    <property type="match status" value="1"/>
</dbReference>
<proteinExistence type="predicted"/>
<feature type="domain" description="Homeobox" evidence="8">
    <location>
        <begin position="73"/>
        <end position="133"/>
    </location>
</feature>
<sequence>MYPTGPYTDPVGTPKSTTASFPDLPDIMFPHWMPHQSTAVPIPVTVPNYQIWQNGQQTGWPLVRRQGLPAPNKKPKRVRTAFTTNQLLTLENEFNQCRYLAPARRLQLADILHINERAIKIWFQNRRMKQKKDFLESQATSEESSEDSQSPIMYHQGVIPNHPGVPVPTTPNLTPDQPQYSPYMYGTYPPCNVSALPWQPDVQVSTELGTSLSSAATVPTAPNLMAQQPRYSPYTYGSHPNIAPRRIPAQLYQSAVQAAPQLETSHPLPNLMSEHHQYSPDLYGNTHLMFPPGNIPPPPLQPVVQDPTQRGASLSSAEQPASDVSNEHHNSSWNSLQFIDDLLL</sequence>
<dbReference type="SUPFAM" id="SSF46689">
    <property type="entry name" value="Homeodomain-like"/>
    <property type="match status" value="1"/>
</dbReference>
<dbReference type="GeneID" id="111356311"/>
<dbReference type="PROSITE" id="PS50071">
    <property type="entry name" value="HOMEOBOX_2"/>
    <property type="match status" value="1"/>
</dbReference>
<dbReference type="CDD" id="cd00086">
    <property type="entry name" value="homeodomain"/>
    <property type="match status" value="1"/>
</dbReference>
<feature type="region of interest" description="Disordered" evidence="7">
    <location>
        <begin position="291"/>
        <end position="330"/>
    </location>
</feature>
<keyword evidence="4 5" id="KW-0539">Nucleus</keyword>
<evidence type="ECO:0000256" key="5">
    <source>
        <dbReference type="PROSITE-ProRule" id="PRU00108"/>
    </source>
</evidence>
<feature type="compositionally biased region" description="Polar residues" evidence="7">
    <location>
        <begin position="308"/>
        <end position="324"/>
    </location>
</feature>
<organism evidence="9 10">
    <name type="scientific">Spodoptera litura</name>
    <name type="common">Asian cotton leafworm</name>
    <dbReference type="NCBI Taxonomy" id="69820"/>
    <lineage>
        <taxon>Eukaryota</taxon>
        <taxon>Metazoa</taxon>
        <taxon>Ecdysozoa</taxon>
        <taxon>Arthropoda</taxon>
        <taxon>Hexapoda</taxon>
        <taxon>Insecta</taxon>
        <taxon>Pterygota</taxon>
        <taxon>Neoptera</taxon>
        <taxon>Endopterygota</taxon>
        <taxon>Lepidoptera</taxon>
        <taxon>Glossata</taxon>
        <taxon>Ditrysia</taxon>
        <taxon>Noctuoidea</taxon>
        <taxon>Noctuidae</taxon>
        <taxon>Amphipyrinae</taxon>
        <taxon>Spodoptera</taxon>
    </lineage>
</organism>
<evidence type="ECO:0000256" key="7">
    <source>
        <dbReference type="SAM" id="MobiDB-lite"/>
    </source>
</evidence>
<evidence type="ECO:0000256" key="3">
    <source>
        <dbReference type="ARBA" id="ARBA00023155"/>
    </source>
</evidence>
<evidence type="ECO:0000256" key="4">
    <source>
        <dbReference type="ARBA" id="ARBA00023242"/>
    </source>
</evidence>
<keyword evidence="3 5" id="KW-0371">Homeobox</keyword>
<dbReference type="GO" id="GO:0005634">
    <property type="term" value="C:nucleus"/>
    <property type="evidence" value="ECO:0007669"/>
    <property type="project" value="UniProtKB-SubCell"/>
</dbReference>
<reference evidence="10" key="1">
    <citation type="submission" date="2025-08" db="UniProtKB">
        <authorList>
            <consortium name="RefSeq"/>
        </authorList>
    </citation>
    <scope>IDENTIFICATION</scope>
    <source>
        <strain evidence="10">Ishihara</strain>
        <tissue evidence="10">Whole body</tissue>
    </source>
</reference>
<dbReference type="GO" id="GO:0000978">
    <property type="term" value="F:RNA polymerase II cis-regulatory region sequence-specific DNA binding"/>
    <property type="evidence" value="ECO:0007669"/>
    <property type="project" value="TreeGrafter"/>
</dbReference>
<evidence type="ECO:0000259" key="8">
    <source>
        <dbReference type="PROSITE" id="PS50071"/>
    </source>
</evidence>
<dbReference type="PANTHER" id="PTHR45664">
    <property type="entry name" value="PROTEIN ZERKNUELLT 1-RELATED"/>
    <property type="match status" value="1"/>
</dbReference>
<dbReference type="GO" id="GO:0000981">
    <property type="term" value="F:DNA-binding transcription factor activity, RNA polymerase II-specific"/>
    <property type="evidence" value="ECO:0007669"/>
    <property type="project" value="InterPro"/>
</dbReference>
<dbReference type="OrthoDB" id="6159439at2759"/>
<name>A0A9J7IVB8_SPOLT</name>
<evidence type="ECO:0000313" key="10">
    <source>
        <dbReference type="RefSeq" id="XP_022826380.1"/>
    </source>
</evidence>
<dbReference type="Gene3D" id="1.10.10.60">
    <property type="entry name" value="Homeodomain-like"/>
    <property type="match status" value="1"/>
</dbReference>
<evidence type="ECO:0000256" key="1">
    <source>
        <dbReference type="ARBA" id="ARBA00004123"/>
    </source>
</evidence>
<dbReference type="InterPro" id="IPR017970">
    <property type="entry name" value="Homeobox_CS"/>
</dbReference>
<evidence type="ECO:0000256" key="2">
    <source>
        <dbReference type="ARBA" id="ARBA00023125"/>
    </source>
</evidence>
<evidence type="ECO:0000313" key="9">
    <source>
        <dbReference type="Proteomes" id="UP000301870"/>
    </source>
</evidence>
<dbReference type="GO" id="GO:0045944">
    <property type="term" value="P:positive regulation of transcription by RNA polymerase II"/>
    <property type="evidence" value="ECO:0007669"/>
    <property type="project" value="UniProtKB-ARBA"/>
</dbReference>
<dbReference type="SMART" id="SM00389">
    <property type="entry name" value="HOX"/>
    <property type="match status" value="1"/>
</dbReference>
<dbReference type="RefSeq" id="XP_022826380.1">
    <property type="nucleotide sequence ID" value="XM_022970612.1"/>
</dbReference>